<keyword evidence="1" id="KW-0472">Membrane</keyword>
<organism evidence="2">
    <name type="scientific">freshwater metagenome</name>
    <dbReference type="NCBI Taxonomy" id="449393"/>
    <lineage>
        <taxon>unclassified sequences</taxon>
        <taxon>metagenomes</taxon>
        <taxon>ecological metagenomes</taxon>
    </lineage>
</organism>
<protein>
    <submittedName>
        <fullName evidence="2">Unannotated protein</fullName>
    </submittedName>
</protein>
<dbReference type="InterPro" id="IPR046550">
    <property type="entry name" value="DUF6704"/>
</dbReference>
<reference evidence="2" key="1">
    <citation type="submission" date="2020-05" db="EMBL/GenBank/DDBJ databases">
        <authorList>
            <person name="Chiriac C."/>
            <person name="Salcher M."/>
            <person name="Ghai R."/>
            <person name="Kavagutti S V."/>
        </authorList>
    </citation>
    <scope>NUCLEOTIDE SEQUENCE</scope>
</reference>
<feature type="transmembrane region" description="Helical" evidence="1">
    <location>
        <begin position="40"/>
        <end position="57"/>
    </location>
</feature>
<keyword evidence="1" id="KW-1133">Transmembrane helix</keyword>
<evidence type="ECO:0000313" key="2">
    <source>
        <dbReference type="EMBL" id="CAB4856904.1"/>
    </source>
</evidence>
<dbReference type="Pfam" id="PF20447">
    <property type="entry name" value="DUF6704"/>
    <property type="match status" value="1"/>
</dbReference>
<dbReference type="NCBIfam" id="NF041681">
    <property type="entry name" value="HGxxPAAW"/>
    <property type="match status" value="1"/>
</dbReference>
<dbReference type="EMBL" id="CAFBLM010000001">
    <property type="protein sequence ID" value="CAB4856904.1"/>
    <property type="molecule type" value="Genomic_DNA"/>
</dbReference>
<evidence type="ECO:0000256" key="1">
    <source>
        <dbReference type="SAM" id="Phobius"/>
    </source>
</evidence>
<sequence length="71" mass="7237">MSNEHEDHGNTPAAWALVALMTIGFTIGGVGFIIAKIPVVIAGAVVCVLAVIVGKVLQMMGMGSKSKVAQS</sequence>
<keyword evidence="1" id="KW-0812">Transmembrane</keyword>
<accession>A0A6J7CJ22</accession>
<proteinExistence type="predicted"/>
<feature type="transmembrane region" description="Helical" evidence="1">
    <location>
        <begin position="12"/>
        <end position="34"/>
    </location>
</feature>
<dbReference type="AlphaFoldDB" id="A0A6J7CJ22"/>
<gene>
    <name evidence="2" type="ORF">UFOPK3401_00024</name>
</gene>
<name>A0A6J7CJ22_9ZZZZ</name>